<dbReference type="Pfam" id="PF22953">
    <property type="entry name" value="SpnB_Rossmann"/>
    <property type="match status" value="1"/>
</dbReference>
<feature type="region of interest" description="N-terminal hotdog fold" evidence="14">
    <location>
        <begin position="3957"/>
        <end position="4080"/>
    </location>
</feature>
<dbReference type="Gene3D" id="3.40.366.10">
    <property type="entry name" value="Malonyl-Coenzyme A Acyl Carrier Protein, domain 2"/>
    <property type="match status" value="3"/>
</dbReference>
<dbReference type="EMBL" id="CP016076">
    <property type="protein sequence ID" value="APU15333.1"/>
    <property type="molecule type" value="Genomic_DNA"/>
</dbReference>
<dbReference type="KEGG" id="acad:UA74_16505"/>
<dbReference type="EC" id="2.3.1.94" evidence="13"/>
<dbReference type="Pfam" id="PF08659">
    <property type="entry name" value="KR"/>
    <property type="match status" value="3"/>
</dbReference>
<dbReference type="PROSITE" id="PS00012">
    <property type="entry name" value="PHOSPHOPANTETHEINE"/>
    <property type="match status" value="3"/>
</dbReference>
<dbReference type="InterPro" id="IPR055123">
    <property type="entry name" value="SpnB-like_Rossmann"/>
</dbReference>
<dbReference type="Gene3D" id="3.40.50.720">
    <property type="entry name" value="NAD(P)-binding Rossmann-like Domain"/>
    <property type="match status" value="3"/>
</dbReference>
<evidence type="ECO:0000256" key="1">
    <source>
        <dbReference type="ARBA" id="ARBA00001957"/>
    </source>
</evidence>
<evidence type="ECO:0000256" key="12">
    <source>
        <dbReference type="ARBA" id="ARBA00063272"/>
    </source>
</evidence>
<feature type="domain" description="PKS/mFAS DH" evidence="18">
    <location>
        <begin position="3957"/>
        <end position="4231"/>
    </location>
</feature>
<evidence type="ECO:0000259" key="18">
    <source>
        <dbReference type="PROSITE" id="PS52019"/>
    </source>
</evidence>
<dbReference type="SMART" id="SM00823">
    <property type="entry name" value="PKS_PP"/>
    <property type="match status" value="3"/>
</dbReference>
<dbReference type="InterPro" id="IPR016039">
    <property type="entry name" value="Thiolase-like"/>
</dbReference>
<evidence type="ECO:0000313" key="19">
    <source>
        <dbReference type="EMBL" id="APU15333.1"/>
    </source>
</evidence>
<dbReference type="InterPro" id="IPR049552">
    <property type="entry name" value="PKS_DH_N"/>
</dbReference>
<dbReference type="PANTHER" id="PTHR43775">
    <property type="entry name" value="FATTY ACID SYNTHASE"/>
    <property type="match status" value="1"/>
</dbReference>
<keyword evidence="5" id="KW-0677">Repeat</keyword>
<evidence type="ECO:0000256" key="8">
    <source>
        <dbReference type="ARBA" id="ARBA00023315"/>
    </source>
</evidence>
<dbReference type="GO" id="GO:0006633">
    <property type="term" value="P:fatty acid biosynthetic process"/>
    <property type="evidence" value="ECO:0007669"/>
    <property type="project" value="InterPro"/>
</dbReference>
<dbReference type="FunFam" id="3.40.47.10:FF:000019">
    <property type="entry name" value="Polyketide synthase type I"/>
    <property type="match status" value="3"/>
</dbReference>
<dbReference type="InterPro" id="IPR009081">
    <property type="entry name" value="PP-bd_ACP"/>
</dbReference>
<dbReference type="SMART" id="SM00826">
    <property type="entry name" value="PKS_DH"/>
    <property type="match status" value="1"/>
</dbReference>
<feature type="active site" description="Proton donor; for dehydratase activity" evidence="14">
    <location>
        <position position="4156"/>
    </location>
</feature>
<dbReference type="GO" id="GO:0004315">
    <property type="term" value="F:3-oxoacyl-[acyl-carrier-protein] synthase activity"/>
    <property type="evidence" value="ECO:0007669"/>
    <property type="project" value="InterPro"/>
</dbReference>
<dbReference type="PROSITE" id="PS50075">
    <property type="entry name" value="CARRIER"/>
    <property type="match status" value="3"/>
</dbReference>
<evidence type="ECO:0000256" key="9">
    <source>
        <dbReference type="ARBA" id="ARBA00052442"/>
    </source>
</evidence>
<dbReference type="Pfam" id="PF16197">
    <property type="entry name" value="KAsynt_C_assoc"/>
    <property type="match status" value="3"/>
</dbReference>
<feature type="domain" description="Carrier" evidence="16">
    <location>
        <begin position="2965"/>
        <end position="3040"/>
    </location>
</feature>
<gene>
    <name evidence="19" type="ORF">UA74_16505</name>
</gene>
<dbReference type="GO" id="GO:0031177">
    <property type="term" value="F:phosphopantetheine binding"/>
    <property type="evidence" value="ECO:0007669"/>
    <property type="project" value="InterPro"/>
</dbReference>
<proteinExistence type="predicted"/>
<evidence type="ECO:0000256" key="13">
    <source>
        <dbReference type="ARBA" id="ARBA00066981"/>
    </source>
</evidence>
<dbReference type="SUPFAM" id="SSF47336">
    <property type="entry name" value="ACP-like"/>
    <property type="match status" value="3"/>
</dbReference>
<dbReference type="InterPro" id="IPR036291">
    <property type="entry name" value="NAD(P)-bd_dom_sf"/>
</dbReference>
<dbReference type="InterPro" id="IPR018201">
    <property type="entry name" value="Ketoacyl_synth_AS"/>
</dbReference>
<dbReference type="PANTHER" id="PTHR43775:SF51">
    <property type="entry name" value="INACTIVE PHENOLPHTHIOCEROL SYNTHESIS POLYKETIDE SYNTHASE TYPE I PKS1-RELATED"/>
    <property type="match status" value="1"/>
</dbReference>
<dbReference type="InterPro" id="IPR014043">
    <property type="entry name" value="Acyl_transferase_dom"/>
</dbReference>
<dbReference type="SMART" id="SM00827">
    <property type="entry name" value="PKS_AT"/>
    <property type="match status" value="3"/>
</dbReference>
<dbReference type="PROSITE" id="PS52004">
    <property type="entry name" value="KS3_2"/>
    <property type="match status" value="3"/>
</dbReference>
<dbReference type="InterPro" id="IPR049551">
    <property type="entry name" value="PKS_DH_C"/>
</dbReference>
<feature type="domain" description="Ketosynthase family 3 (KS3)" evidence="17">
    <location>
        <begin position="1574"/>
        <end position="2000"/>
    </location>
</feature>
<dbReference type="Pfam" id="PF02801">
    <property type="entry name" value="Ketoacyl-synt_C"/>
    <property type="match status" value="3"/>
</dbReference>
<dbReference type="SUPFAM" id="SSF53901">
    <property type="entry name" value="Thiolase-like"/>
    <property type="match status" value="3"/>
</dbReference>
<feature type="region of interest" description="C-terminal hotdog fold" evidence="14">
    <location>
        <begin position="4095"/>
        <end position="4231"/>
    </location>
</feature>
<keyword evidence="8" id="KW-0012">Acyltransferase</keyword>
<evidence type="ECO:0000256" key="3">
    <source>
        <dbReference type="ARBA" id="ARBA00022553"/>
    </source>
</evidence>
<dbReference type="SUPFAM" id="SSF55048">
    <property type="entry name" value="Probable ACP-binding domain of malonyl-CoA ACP transacylase"/>
    <property type="match status" value="3"/>
</dbReference>
<feature type="active site" description="Proton acceptor; for dehydratase activity" evidence="14">
    <location>
        <position position="3989"/>
    </location>
</feature>
<dbReference type="CDD" id="cd00833">
    <property type="entry name" value="PKS"/>
    <property type="match status" value="3"/>
</dbReference>
<dbReference type="SUPFAM" id="SSF51735">
    <property type="entry name" value="NAD(P)-binding Rossmann-fold domains"/>
    <property type="match status" value="6"/>
</dbReference>
<evidence type="ECO:0000256" key="7">
    <source>
        <dbReference type="ARBA" id="ARBA00023268"/>
    </source>
</evidence>
<dbReference type="Gene3D" id="3.30.70.3290">
    <property type="match status" value="3"/>
</dbReference>
<evidence type="ECO:0000256" key="2">
    <source>
        <dbReference type="ARBA" id="ARBA00022450"/>
    </source>
</evidence>
<dbReference type="SMART" id="SM00822">
    <property type="entry name" value="PKS_KR"/>
    <property type="match status" value="3"/>
</dbReference>
<evidence type="ECO:0000256" key="6">
    <source>
        <dbReference type="ARBA" id="ARBA00023194"/>
    </source>
</evidence>
<dbReference type="InterPro" id="IPR020841">
    <property type="entry name" value="PKS_Beta-ketoAc_synthase_dom"/>
</dbReference>
<keyword evidence="3" id="KW-0597">Phosphoprotein</keyword>
<dbReference type="Pfam" id="PF18369">
    <property type="entry name" value="PKS_DE"/>
    <property type="match status" value="1"/>
</dbReference>
<comment type="catalytic activity">
    <reaction evidence="9">
        <text>6 (S)-methylmalonyl-CoA + propanoyl-CoA + 6 NADPH + 12 H(+) = 6-deoxyerythronolide B + 6 CO2 + 6 NADP(+) + 7 CoA + H2O</text>
        <dbReference type="Rhea" id="RHEA:23068"/>
        <dbReference type="ChEBI" id="CHEBI:15377"/>
        <dbReference type="ChEBI" id="CHEBI:15378"/>
        <dbReference type="ChEBI" id="CHEBI:16089"/>
        <dbReference type="ChEBI" id="CHEBI:16526"/>
        <dbReference type="ChEBI" id="CHEBI:57287"/>
        <dbReference type="ChEBI" id="CHEBI:57327"/>
        <dbReference type="ChEBI" id="CHEBI:57392"/>
        <dbReference type="ChEBI" id="CHEBI:57783"/>
        <dbReference type="ChEBI" id="CHEBI:58349"/>
        <dbReference type="EC" id="2.3.1.94"/>
    </reaction>
</comment>
<dbReference type="InterPro" id="IPR049900">
    <property type="entry name" value="PKS_mFAS_DH"/>
</dbReference>
<dbReference type="Pfam" id="PF21089">
    <property type="entry name" value="PKS_DH_N"/>
    <property type="match status" value="1"/>
</dbReference>
<dbReference type="FunFam" id="3.40.366.10:FF:000002">
    <property type="entry name" value="Probable polyketide synthase 2"/>
    <property type="match status" value="2"/>
</dbReference>
<accession>A0AAC9LCA8</accession>
<feature type="domain" description="Carrier" evidence="16">
    <location>
        <begin position="4712"/>
        <end position="4787"/>
    </location>
</feature>
<evidence type="ECO:0000259" key="17">
    <source>
        <dbReference type="PROSITE" id="PS52004"/>
    </source>
</evidence>
<feature type="coiled-coil region" evidence="15">
    <location>
        <begin position="2239"/>
        <end position="2266"/>
    </location>
</feature>
<protein>
    <recommendedName>
        <fullName evidence="13">6-deoxyerythronolide-B synthase</fullName>
        <ecNumber evidence="13">2.3.1.94</ecNumber>
    </recommendedName>
</protein>
<dbReference type="NCBIfam" id="NF045894">
    <property type="entry name" value="PKS_plus_SDR"/>
    <property type="match status" value="1"/>
</dbReference>
<dbReference type="InterPro" id="IPR036736">
    <property type="entry name" value="ACP-like_sf"/>
</dbReference>
<dbReference type="CDD" id="cd08952">
    <property type="entry name" value="KR_1_SDR_x"/>
    <property type="match status" value="2"/>
</dbReference>
<keyword evidence="4" id="KW-0808">Transferase</keyword>
<dbReference type="PROSITE" id="PS52019">
    <property type="entry name" value="PKS_MFAS_DH"/>
    <property type="match status" value="1"/>
</dbReference>
<dbReference type="InterPro" id="IPR050091">
    <property type="entry name" value="PKS_NRPS_Biosynth_Enz"/>
</dbReference>
<dbReference type="FunFam" id="1.10.1200.10:FF:000007">
    <property type="entry name" value="Probable polyketide synthase pks17"/>
    <property type="match status" value="3"/>
</dbReference>
<dbReference type="InterPro" id="IPR006162">
    <property type="entry name" value="Ppantetheine_attach_site"/>
</dbReference>
<dbReference type="Pfam" id="PF14765">
    <property type="entry name" value="PS-DH"/>
    <property type="match status" value="1"/>
</dbReference>
<comment type="pathway">
    <text evidence="11">Antibiotic biosynthesis; erythromycin biosynthesis.</text>
</comment>
<dbReference type="InterPro" id="IPR014031">
    <property type="entry name" value="Ketoacyl_synth_C"/>
</dbReference>
<dbReference type="Pfam" id="PF00109">
    <property type="entry name" value="ketoacyl-synt"/>
    <property type="match status" value="3"/>
</dbReference>
<keyword evidence="2" id="KW-0596">Phosphopantetheine</keyword>
<evidence type="ECO:0000256" key="4">
    <source>
        <dbReference type="ARBA" id="ARBA00022679"/>
    </source>
</evidence>
<keyword evidence="7" id="KW-0511">Multifunctional enzyme</keyword>
<dbReference type="SMART" id="SM00825">
    <property type="entry name" value="PKS_KS"/>
    <property type="match status" value="3"/>
</dbReference>
<dbReference type="Gene3D" id="3.40.47.10">
    <property type="match status" value="3"/>
</dbReference>
<dbReference type="Gene3D" id="1.10.1200.10">
    <property type="entry name" value="ACP-like"/>
    <property type="match status" value="3"/>
</dbReference>
<dbReference type="InterPro" id="IPR042104">
    <property type="entry name" value="PKS_dehydratase_sf"/>
</dbReference>
<comment type="cofactor">
    <cofactor evidence="1">
        <name>pantetheine 4'-phosphate</name>
        <dbReference type="ChEBI" id="CHEBI:47942"/>
    </cofactor>
</comment>
<dbReference type="GO" id="GO:0047879">
    <property type="term" value="F:erythronolide synthase activity"/>
    <property type="evidence" value="ECO:0007669"/>
    <property type="project" value="UniProtKB-EC"/>
</dbReference>
<dbReference type="Pfam" id="PF08990">
    <property type="entry name" value="Docking"/>
    <property type="match status" value="1"/>
</dbReference>
<evidence type="ECO:0000256" key="15">
    <source>
        <dbReference type="SAM" id="Coils"/>
    </source>
</evidence>
<dbReference type="RefSeq" id="WP_075764820.1">
    <property type="nucleotide sequence ID" value="NZ_CP016076.1"/>
</dbReference>
<sequence length="4866" mass="508903">MVDDGKLRDYLKKVTADLRQTRQRLRQVEADRHEPIAVVSMACRFPGGVDSPEQLWEVAATGRDVMSDWPADRGWEAAGYYDPDPERSGKSYVREGGFLAGAAGFDAAFFGVSPREALAMDPQQRLLLEVSWEAVERAGLAPESLRGSGTGVFVGSSNQGYGAGVDGAADGVEGHLLTGSSSAVLSGRIAYTFGFEGPAVTIDTMCSSSLVATHLAIRALRQQECSMALVGGATVMASPRNFVEFSRQRGLAPDGRCKPFAEAADGTAWSEGIGVLLLERLSDAQRNGHRVLAVLRGSATNQDGASNGLTAPSGPAQQRVIREALRDAGLSPAEVDAVEAHGTGTELGDPIEAQALLATYGQHREGGRPLLLGSVKSNIGHSQAASGVAGIIKTVLSLQHATVPATLHVDTPTSHVDWTAGQVELVTENATWPATDAPRRAGVSSFGGSGTNAHVIVEEAPVPETAPDGLATEPGMLPWLLSARSAAALSAQAERLLEHVRARPELSPGDTAFAMATARDAMEHRAVLVGDRREELIAAAGVLADNGSDAALVTGVAGPAGRVALVFPGQGSQWVGMGRELLGSSPVFAARFAECGEALGEWVDWSLVAAVDDEGLLARVDVVQPVLFAVLVSLAAVWESFGVRPDAVVGHSQGEIAAAVVAGGLSLSDGARVVCARSRLIAQTLAGRGGMLSVALPEDEVRSRLAGFGAGSVSVAAVNGPSSVVVSGEPEALAGFAGSCESEGVRVRRIAVDYASHSEQVERLEADLLAVLAQITPRSSETGFFSTVTGDWIDTSELDADYWYRNLRHTVHFHSAITALAEQGYTGFVESSPHPVLTMSILDTLDALEVDGVLVTGTLRRDDGGLRRLYDSVGQAWALGYPVDWTPAFGDEPRRAPLPTYAFQHSHYWLDATPAAPGAVAEPADAGFWQAVDANDLASLADELEVTPAALAEVLPALSARRARQRQDSSLDRWRYGISWRPRPAAPRRALTGSWLLVSSEADADRAHTLRDGLTGAGVQVRELVLGPDEDLGRAALATRLHELLDTDPVTDVFSLLAADHRPDPGHTGLTIGMTATVGLFQALSDVGGTARLWLATRESMATGRGEKVDNPADAAFWGLGRVIALEHPDRWGGLVDLPADLDTATVAHLTGVLADPGTEDQLAVRGTGVLLRRLVRLPIGDRTPHRRWTPRGTALITGGTGGLGAHTARWLACGGAEHLVLTNRRGSAAPGADELAAELTALGARVTIVACDVTDLDALTELVEGLARDGDDIRTVVHTAGIGLLVPLADTSIEDFAEGVRAKMAGARNLDALFAEDTLDAFVLCSSVAGVWGSGDHGAYAASNAYVDALAENRRARGLAGTSIAWGIWSPDGGGMAVDKMQEQLRFRGITFMDPAIAVAGMQQALDRDEAFIAIADVDWDRFVPVFTATRDRPLLAEIPEVREILAADAASTAEEGTADGGFARRLRNLERAEQDWLLLDLVRSQVAAVLGHDGPEMVDTGRAFRELGFDSLLSVELRNRLNAATGLRLRSTIVFDHPTATVLAENLRTALLGDRADEPVLAPVSTRTEVDDDPIAIVSMACRFPGDVSTPEQLWDLVAAGVDAISTFPEDRGWNVEQLYDPDPDRPGTSYVRSGGFVTGAADFDPGFFGISPREALAMDPQQRMVMEVAWEALERAGIDPHTLRGSSTGVFLGAAYQGYGNDTPELPDGAEGHLVTGTATSVLSGRVSYTFGLEGPAITIDTGCSSALVSLHLAADAVRRGECTMALAGGVAVMYGPDGFIGFSRQRGLSLDGRCKAFGAGADGMALAEGAGLVLVERLSDARRNGHRVLGLLRGSAINQDGASNGLSAPSGLAQQRVIRQALANAGLEPSDVDVVEAHGTGTRLGDPIEAQALLATYGQGRPADRPLWLGSVKSNIGHTQAASGLAGLIKMLMALRNEQLPRTLHADQPTTHVDWTAGDVRLLTEQQPWQRDGRPRRAGISSFGVSGTNAHVVIEELPTEEDHPRTVVPAAVTTPPQADLTVPWPVSARTAPALRAQAAALLDRFAGTETSAVDIGFSLTTSRAALDRRAVVVAEGGQALRDGLGVLADGGSTPGLVTGIANVDGRITFLFPGQGSQWTGMAVELLESSEVFAARFAECTEAFAEHTDWPAREALSDEALLERVDVVQPLLYAVLVSLAEVWRAYGIEPQAVAGHSQGEIAAAVVAGGLSLADGARIVCLRSRLIAEVLAGDGGMVSLALSVDEARTRIDRFEERISIAAVNGPSAVVVSGQPSALAELLAECEAQEVRARRIPVDYASHSAQVERIEEQLVEALACLSPQSGTVPFFSTVTGDWLDTADLDAHYWYRNLRATVRFDTAIGALARQGFTGFVEISPHPVLTMAVQDGLDRAGALTPTAVVGTLRRGEGGIGRLLTSLAEAWVRGLPVDWAPVFASFDPHTVELPTYAFQRERYWLASETPARRSRSTASAEGGRRYQVDWQPVEAGTDLAATDLTGAWLLAVPAGDHAHEQLADALRGRGADLRVLVVDGSGDRAAVATRLREADTERRLTGVLSLLGAAEEPAGPDSATPVGLLATLTLLQALGDSGVPAALWTVTRGAVSTEPAEPLTAPLQALGWGLGRIAGQEHPERWGGMIDLPVEWDDHAAGLICAALSGVDGEDQLAVRGRGLLARRLVRAEPDAGTSEWTPSGTVLVTGGTGSFGARTARWLAAAGAEHLLLVSRRGPAAAGAGELAAELRELGAEVTVAACDVADREALSALLDSLPGELTAVVHTAGVVDDGVLATLTPERVAGVLRSKLDAARNLHELTRHHELDAFVLFSSLAGTLGGPGQGSYAAANAYLDALAEHRRGLGLPATSLAWGALAGGGLVDEAAAARFRRSGMGLLEPEPALAELGRAVADGTAFLAVAEIDWERYGPSLTASRPNPALRGLPAAVPSVVTEEPGLVGELRALPASERSAWLLDSVRELAATALGYPDAAAIDADRAFRDLGFDSLTSVDLRNRIAESTGLRLPVTLVFDHPTATALARYLAAELLGAVADAPVPAATTSGPAVDDPIAIVGIGCRFPGGVESAEDLWRLVAEGRDVISPLPADRGWALDESYHPDPDHQGTFYTTGGGFLHEAGEFDAQFFGVSPREALAIDPQQRLLLETSWEAFETAGIDPGGARGERIGVFVGSNYHDYASRSGQTPDGLEGYLATGSAGSVASGRISYLFGFEGPALTVDTACSSSLVALHLAADAVRRGECTMALAGGVTVISTLDTFVEFSRQRALAPDGRCKAFGAGADGAGWAEGAGMLLVERLSDAHRNGHRVLAVVRGSAVNQDGASNGLTAPSGPAQQRVIRQALANAGLEPSDVDVVEAHGTGTSLGDPIEAGALLATYGRDRPADRPLWLGSVKSNIGHTQAASGLAGLIKMVMALRHEELPRTLHAEEPSPHIDWSSGSLRLLTEPVPWVEGVRPRRAAVSSFGISGTNVHVVLDRDGVAETAEPEAMGTALAGIAPAWPLSARSAAALRGQAGRLLHVVEQQPTLDPSDVAWSLATTRAEFDYRAVIPGGDLTALRALAEGETAPGLITGAAVSRKLAFLCTGQGAQRAGMGRDLHAVSPVFAAAFDEVCAHADGELARPLKQVVFAEAGSEDAELLDRTEYTQIGLFAVEVALFRLFEACGVEPDYLLGHSIGEITAAHLSGVLTLPDACRLVLARGRLMQALPPGGAMVSVLAAEAEVRALLAGHEHEVGIAAVNGPRSVVVSGAAYAVDRIGAQLAERGHKTKRLRVSHAFHSPLMDAMLAEFAEIAAGLDYSAPRIAVVSNLTGALADGPDLCTPEYWVRHVREAVRFGDGVRTLTGLGVTAFAELGPDGVLIALVQDDPDAISPDTVAVSALRGDRADRDAVTTALAELHVRGVALDREAGFGRPGALRVDLPTYAFQRERYWLEITRRAGGEAGLAPTGHPLLGSVVELAADGTMLYAGRISPQAQPWLAEHVVSGTILFPGTAFLELALAAGEPVGTGVIEELTLQAPLVLAADGAVRLQLVLAPADESGRRAITVHTRPDTGPGGWVQHAAGVLGATAGARGPASPAGADWPPAGAQSLDISDLYQQCAANGFDYGPVFQGLRAAWRLGEEVLAEVALPAGQEAAAGSFGVHPALLDAALHTIAFEDSDSGGRLPFSWSGITLHATGATALRIRLSPTGEDSVALVAADPAGRPVISVAGLRLRPLPAEQLLAARPAGADALYRLDWPVLPVAESVPGRWGLLEPAGDGLTGFHGSDQFADLASVVSAAARPDVVFADFSIAPPPGTTVPDAVRAITNRALRLVQDWLAEDSLTDTTLVVLTRGACAAAGAVADPVGASVHGLLRTAQSEHPDRFVLLDLEPDEYPIRVVADALASGEPQLAIRGTQVHVPRLVPAGAVDPAGAADSAAHRREWPRHGTTLITGATGTLGRVLARHLVTERGVRHLLLAGRRGPGAPGATKFVAELADLGCEVRLVACDAADRAALSSVLASVPEEHPLAAVVHVAGALDDGVLTALTPARMDTVLRPKVDAVVNLHELTVDLDLEAFVLYSSLAGTLGGTGQGNYASANAFLDAFAGQRHALGLPAQSLVWGLWAEASGMTGKLDPADLARMARGGLAPLVTAEAFELFDLATARDEPVLVPSRLVTGALADGPVPPMLRALAPPRLRRAGPAPETELAERLAPLTAEERYELLADLVQVEAAQVLGIADPETIDTDRGFLDLGFDSLTAVELRNRLTSATGLRLPATLLFDYPTPAALAGHLRAETAQEAGDGLADALGGVAAIERALPGIAGSEPERVALTDRLRRLLSALDEMSPGTDQVDPKIDAASDDEIFDLIDNELGIS</sequence>
<dbReference type="SMART" id="SM01294">
    <property type="entry name" value="PKS_PP_betabranch"/>
    <property type="match status" value="3"/>
</dbReference>
<keyword evidence="20" id="KW-1185">Reference proteome</keyword>
<reference evidence="20" key="1">
    <citation type="submission" date="2016-06" db="EMBL/GenBank/DDBJ databases">
        <title>Complete genome sequence of Actinoalloteichus fjordicus DSM 46855 (=ADI127-17), type strain of the new species Actinoalloteichus fjordicus.</title>
        <authorList>
            <person name="Ruckert C."/>
            <person name="Nouioui I."/>
            <person name="Willmese J."/>
            <person name="van Wezel G."/>
            <person name="Klenk H.-P."/>
            <person name="Kalinowski J."/>
            <person name="Zotchev S.B."/>
        </authorList>
    </citation>
    <scope>NUCLEOTIDE SEQUENCE [LARGE SCALE GENOMIC DNA]</scope>
    <source>
        <strain evidence="20">ADI127-7</strain>
    </source>
</reference>
<evidence type="ECO:0000256" key="14">
    <source>
        <dbReference type="PROSITE-ProRule" id="PRU01363"/>
    </source>
</evidence>
<name>A0AAC9LCA8_9PSEU</name>
<feature type="domain" description="Ketosynthase family 3 (KS3)" evidence="17">
    <location>
        <begin position="3060"/>
        <end position="3486"/>
    </location>
</feature>
<keyword evidence="15" id="KW-0175">Coiled coil</keyword>
<dbReference type="CDD" id="cd08956">
    <property type="entry name" value="KR_3_FAS_SDR_x"/>
    <property type="match status" value="1"/>
</dbReference>
<dbReference type="InterPro" id="IPR020806">
    <property type="entry name" value="PKS_PP-bd"/>
</dbReference>
<dbReference type="Pfam" id="PF00698">
    <property type="entry name" value="Acyl_transf_1"/>
    <property type="match status" value="3"/>
</dbReference>
<dbReference type="InterPro" id="IPR016035">
    <property type="entry name" value="Acyl_Trfase/lysoPLipase"/>
</dbReference>
<dbReference type="InterPro" id="IPR016036">
    <property type="entry name" value="Malonyl_transacylase_ACP-bd"/>
</dbReference>
<dbReference type="InterPro" id="IPR014030">
    <property type="entry name" value="Ketoacyl_synth_N"/>
</dbReference>
<dbReference type="Pfam" id="PF00550">
    <property type="entry name" value="PP-binding"/>
    <property type="match status" value="3"/>
</dbReference>
<feature type="domain" description="Ketosynthase family 3 (KS3)" evidence="17">
    <location>
        <begin position="33"/>
        <end position="459"/>
    </location>
</feature>
<dbReference type="InterPro" id="IPR032821">
    <property type="entry name" value="PKS_assoc"/>
</dbReference>
<dbReference type="InterPro" id="IPR020807">
    <property type="entry name" value="PKS_DH"/>
</dbReference>
<feature type="domain" description="Carrier" evidence="16">
    <location>
        <begin position="1478"/>
        <end position="1553"/>
    </location>
</feature>
<dbReference type="InterPro" id="IPR013968">
    <property type="entry name" value="PKS_KR"/>
</dbReference>
<dbReference type="InterPro" id="IPR057326">
    <property type="entry name" value="KR_dom"/>
</dbReference>
<organism evidence="19 20">
    <name type="scientific">Actinoalloteichus fjordicus</name>
    <dbReference type="NCBI Taxonomy" id="1612552"/>
    <lineage>
        <taxon>Bacteria</taxon>
        <taxon>Bacillati</taxon>
        <taxon>Actinomycetota</taxon>
        <taxon>Actinomycetes</taxon>
        <taxon>Pseudonocardiales</taxon>
        <taxon>Pseudonocardiaceae</taxon>
        <taxon>Actinoalloteichus</taxon>
    </lineage>
</organism>
<dbReference type="InterPro" id="IPR015083">
    <property type="entry name" value="NorB/c/GfsB-D-like_docking"/>
</dbReference>
<dbReference type="Gene3D" id="3.10.129.110">
    <property type="entry name" value="Polyketide synthase dehydratase"/>
    <property type="match status" value="1"/>
</dbReference>
<dbReference type="InterPro" id="IPR041618">
    <property type="entry name" value="PKS_DE"/>
</dbReference>
<comment type="subunit">
    <text evidence="12">Homodimer. Erythronolide synthase is composed of EryAI, EryAII and EryAIII multimodular (2 modules) polypeptides each coding for a functional synthase subunit which participates in 2 of the six FAS-like elongation steps required for formation of the polyketide. Module 1, 2, 3, 4, 5, and 6 participating in biosynthesis steps 1, 2, 3, 4, 5, and 6, respectively.</text>
</comment>
<dbReference type="SUPFAM" id="SSF52151">
    <property type="entry name" value="FabD/lysophospholipase-like"/>
    <property type="match status" value="3"/>
</dbReference>
<evidence type="ECO:0000256" key="5">
    <source>
        <dbReference type="ARBA" id="ARBA00022737"/>
    </source>
</evidence>
<dbReference type="InterPro" id="IPR001227">
    <property type="entry name" value="Ac_transferase_dom_sf"/>
</dbReference>
<dbReference type="PROSITE" id="PS00606">
    <property type="entry name" value="KS3_1"/>
    <property type="match status" value="2"/>
</dbReference>
<dbReference type="GO" id="GO:0004312">
    <property type="term" value="F:fatty acid synthase activity"/>
    <property type="evidence" value="ECO:0007669"/>
    <property type="project" value="TreeGrafter"/>
</dbReference>
<keyword evidence="6" id="KW-0045">Antibiotic biosynthesis</keyword>
<comment type="function">
    <text evidence="10">Involved in the biosynthesis of antibiotic erythromycin via the biosynthesis of its aglycone precursor, 6-deoxyerythronolide B (6-dEB).</text>
</comment>
<evidence type="ECO:0000256" key="10">
    <source>
        <dbReference type="ARBA" id="ARBA00060158"/>
    </source>
</evidence>
<evidence type="ECO:0000313" key="20">
    <source>
        <dbReference type="Proteomes" id="UP000185511"/>
    </source>
</evidence>
<evidence type="ECO:0000259" key="16">
    <source>
        <dbReference type="PROSITE" id="PS50075"/>
    </source>
</evidence>
<dbReference type="GO" id="GO:0033068">
    <property type="term" value="P:macrolide biosynthetic process"/>
    <property type="evidence" value="ECO:0007669"/>
    <property type="project" value="UniProtKB-ARBA"/>
</dbReference>
<dbReference type="Proteomes" id="UP000185511">
    <property type="component" value="Chromosome"/>
</dbReference>
<evidence type="ECO:0000256" key="11">
    <source>
        <dbReference type="ARBA" id="ARBA00060622"/>
    </source>
</evidence>